<name>A0A0B7N8B5_9FUNG</name>
<dbReference type="Proteomes" id="UP000054107">
    <property type="component" value="Unassembled WGS sequence"/>
</dbReference>
<organism evidence="1 2">
    <name type="scientific">Parasitella parasitica</name>
    <dbReference type="NCBI Taxonomy" id="35722"/>
    <lineage>
        <taxon>Eukaryota</taxon>
        <taxon>Fungi</taxon>
        <taxon>Fungi incertae sedis</taxon>
        <taxon>Mucoromycota</taxon>
        <taxon>Mucoromycotina</taxon>
        <taxon>Mucoromycetes</taxon>
        <taxon>Mucorales</taxon>
        <taxon>Mucorineae</taxon>
        <taxon>Mucoraceae</taxon>
        <taxon>Parasitella</taxon>
    </lineage>
</organism>
<reference evidence="1 2" key="1">
    <citation type="submission" date="2014-09" db="EMBL/GenBank/DDBJ databases">
        <authorList>
            <person name="Ellenberger Sabrina"/>
        </authorList>
    </citation>
    <scope>NUCLEOTIDE SEQUENCE [LARGE SCALE GENOMIC DNA]</scope>
    <source>
        <strain evidence="1 2">CBS 412.66</strain>
    </source>
</reference>
<dbReference type="AlphaFoldDB" id="A0A0B7N8B5"/>
<dbReference type="OrthoDB" id="2266720at2759"/>
<keyword evidence="2" id="KW-1185">Reference proteome</keyword>
<protein>
    <submittedName>
        <fullName evidence="1">Uncharacterized protein</fullName>
    </submittedName>
</protein>
<evidence type="ECO:0000313" key="2">
    <source>
        <dbReference type="Proteomes" id="UP000054107"/>
    </source>
</evidence>
<evidence type="ECO:0000313" key="1">
    <source>
        <dbReference type="EMBL" id="CEP11655.1"/>
    </source>
</evidence>
<gene>
    <name evidence="1" type="primary">PARPA_05535.1 scaffold 18616</name>
</gene>
<proteinExistence type="predicted"/>
<dbReference type="EMBL" id="LN726728">
    <property type="protein sequence ID" value="CEP11655.1"/>
    <property type="molecule type" value="Genomic_DNA"/>
</dbReference>
<sequence length="142" mass="15092">MLCDPLQKSSLVCPDTFCPSTNITFSVCEYDIAKDVNNQTAFTYTGCADTSNLSCDGFKACALLNIHVMQHGINQTSAAVNGTKYVSRCTVNNSTAVNNGTASSSTTIGPNATNIGSIHHTICNSVLLLICLLTISMSKRLF</sequence>
<accession>A0A0B7N8B5</accession>